<name>A0A5B8M6H9_9MICO</name>
<protein>
    <submittedName>
        <fullName evidence="2">Uncharacterized protein</fullName>
    </submittedName>
</protein>
<accession>A0A5B8M6H9</accession>
<dbReference type="EMBL" id="CP042305">
    <property type="protein sequence ID" value="QDZ15192.1"/>
    <property type="molecule type" value="Genomic_DNA"/>
</dbReference>
<sequence>MTSTGHASITATPSRLRRLVIGDHVWGRFETRVLDRGGTIVQHVLVVYPPGTNEYERGLLWFARTWPWLGALVGIGAFMLFGDVMPSGPLTAIVFGAYAAGVIVGLWLTRRIRPRVRRAIATVPRDSRPRCSDGTLSVIRRAVGDLEQIDRQEADGEVDPVEFELEWGRVYAALDRADVRPKRAH</sequence>
<dbReference type="OrthoDB" id="4977953at2"/>
<dbReference type="RefSeq" id="WP_146320809.1">
    <property type="nucleotide sequence ID" value="NZ_CP042305.1"/>
</dbReference>
<keyword evidence="3" id="KW-1185">Reference proteome</keyword>
<evidence type="ECO:0000256" key="1">
    <source>
        <dbReference type="SAM" id="Phobius"/>
    </source>
</evidence>
<dbReference type="KEGG" id="huw:FPZ11_10855"/>
<keyword evidence="1" id="KW-0812">Transmembrane</keyword>
<evidence type="ECO:0000313" key="2">
    <source>
        <dbReference type="EMBL" id="QDZ15192.1"/>
    </source>
</evidence>
<feature type="transmembrane region" description="Helical" evidence="1">
    <location>
        <begin position="65"/>
        <end position="82"/>
    </location>
</feature>
<dbReference type="InterPro" id="IPR046719">
    <property type="entry name" value="DUF6611"/>
</dbReference>
<keyword evidence="1" id="KW-0472">Membrane</keyword>
<organism evidence="2 3">
    <name type="scientific">Humibacter ginsenosidimutans</name>
    <dbReference type="NCBI Taxonomy" id="2599293"/>
    <lineage>
        <taxon>Bacteria</taxon>
        <taxon>Bacillati</taxon>
        <taxon>Actinomycetota</taxon>
        <taxon>Actinomycetes</taxon>
        <taxon>Micrococcales</taxon>
        <taxon>Microbacteriaceae</taxon>
        <taxon>Humibacter</taxon>
    </lineage>
</organism>
<reference evidence="2 3" key="1">
    <citation type="submission" date="2019-07" db="EMBL/GenBank/DDBJ databases">
        <title>Full genome sequence of Humibacter sp. WJ7-1.</title>
        <authorList>
            <person name="Im W.-T."/>
        </authorList>
    </citation>
    <scope>NUCLEOTIDE SEQUENCE [LARGE SCALE GENOMIC DNA]</scope>
    <source>
        <strain evidence="2 3">WJ7-1</strain>
    </source>
</reference>
<dbReference type="Pfam" id="PF20315">
    <property type="entry name" value="DUF6611"/>
    <property type="match status" value="1"/>
</dbReference>
<dbReference type="Proteomes" id="UP000320216">
    <property type="component" value="Chromosome"/>
</dbReference>
<proteinExistence type="predicted"/>
<dbReference type="AlphaFoldDB" id="A0A5B8M6H9"/>
<keyword evidence="1" id="KW-1133">Transmembrane helix</keyword>
<gene>
    <name evidence="2" type="ORF">FPZ11_10855</name>
</gene>
<feature type="transmembrane region" description="Helical" evidence="1">
    <location>
        <begin position="88"/>
        <end position="108"/>
    </location>
</feature>
<evidence type="ECO:0000313" key="3">
    <source>
        <dbReference type="Proteomes" id="UP000320216"/>
    </source>
</evidence>